<evidence type="ECO:0000256" key="8">
    <source>
        <dbReference type="ARBA" id="ARBA00023014"/>
    </source>
</evidence>
<evidence type="ECO:0000313" key="19">
    <source>
        <dbReference type="Proteomes" id="UP000261023"/>
    </source>
</evidence>
<keyword evidence="7 11" id="KW-0408">Iron</keyword>
<evidence type="ECO:0000256" key="10">
    <source>
        <dbReference type="ARBA" id="ARBA00049406"/>
    </source>
</evidence>
<evidence type="ECO:0000313" key="17">
    <source>
        <dbReference type="EMBL" id="RGL97490.1"/>
    </source>
</evidence>
<dbReference type="CDD" id="cd04903">
    <property type="entry name" value="ACT_LSD"/>
    <property type="match status" value="1"/>
</dbReference>
<evidence type="ECO:0000256" key="6">
    <source>
        <dbReference type="ARBA" id="ARBA00022723"/>
    </source>
</evidence>
<dbReference type="PROSITE" id="PS51671">
    <property type="entry name" value="ACT"/>
    <property type="match status" value="1"/>
</dbReference>
<dbReference type="GO" id="GO:0051539">
    <property type="term" value="F:4 iron, 4 sulfur cluster binding"/>
    <property type="evidence" value="ECO:0007669"/>
    <property type="project" value="UniProtKB-UniRule"/>
</dbReference>
<proteinExistence type="inferred from homology"/>
<dbReference type="EMBL" id="QSON01000006">
    <property type="protein sequence ID" value="RGJ03399.1"/>
    <property type="molecule type" value="Genomic_DNA"/>
</dbReference>
<dbReference type="Pfam" id="PF03315">
    <property type="entry name" value="SDH_beta"/>
    <property type="match status" value="1"/>
</dbReference>
<evidence type="ECO:0000256" key="9">
    <source>
        <dbReference type="ARBA" id="ARBA00023239"/>
    </source>
</evidence>
<dbReference type="InterPro" id="IPR051318">
    <property type="entry name" value="Fe-S_L-Ser"/>
</dbReference>
<dbReference type="InterPro" id="IPR029009">
    <property type="entry name" value="ASB_dom_sf"/>
</dbReference>
<dbReference type="AlphaFoldDB" id="A0A174A1H7"/>
<dbReference type="GO" id="GO:0003941">
    <property type="term" value="F:L-serine ammonia-lyase activity"/>
    <property type="evidence" value="ECO:0007669"/>
    <property type="project" value="UniProtKB-UniRule"/>
</dbReference>
<dbReference type="SUPFAM" id="SSF55021">
    <property type="entry name" value="ACT-like"/>
    <property type="match status" value="1"/>
</dbReference>
<comment type="cofactor">
    <cofactor evidence="1 12">
        <name>[4Fe-4S] cluster</name>
        <dbReference type="ChEBI" id="CHEBI:49883"/>
    </cofactor>
</comment>
<dbReference type="Proteomes" id="UP000261257">
    <property type="component" value="Unassembled WGS sequence"/>
</dbReference>
<keyword evidence="9 11" id="KW-0456">Lyase</keyword>
<reference evidence="19 20" key="2">
    <citation type="submission" date="2018-08" db="EMBL/GenBank/DDBJ databases">
        <title>A genome reference for cultivated species of the human gut microbiota.</title>
        <authorList>
            <person name="Zou Y."/>
            <person name="Xue W."/>
            <person name="Luo G."/>
        </authorList>
    </citation>
    <scope>NUCLEOTIDE SEQUENCE [LARGE SCALE GENOMIC DNA]</scope>
    <source>
        <strain evidence="15 19">AF19-13AC</strain>
        <strain evidence="17 20">TF05-11AC</strain>
        <strain evidence="16 21">TM09-12</strain>
    </source>
</reference>
<gene>
    <name evidence="14" type="primary">sdhB</name>
    <name evidence="15" type="synonym">sdaAB</name>
    <name evidence="15" type="ORF">DWX31_18620</name>
    <name evidence="17" type="ORF">DXC39_25390</name>
    <name evidence="16" type="ORF">DXD79_13405</name>
    <name evidence="14" type="ORF">ERS852407_01159</name>
</gene>
<evidence type="ECO:0000313" key="18">
    <source>
        <dbReference type="Proteomes" id="UP000095651"/>
    </source>
</evidence>
<dbReference type="UniPathway" id="UPA00138"/>
<evidence type="ECO:0000313" key="20">
    <source>
        <dbReference type="Proteomes" id="UP000261257"/>
    </source>
</evidence>
<comment type="catalytic activity">
    <reaction evidence="10 11 12">
        <text>L-serine = pyruvate + NH4(+)</text>
        <dbReference type="Rhea" id="RHEA:19169"/>
        <dbReference type="ChEBI" id="CHEBI:15361"/>
        <dbReference type="ChEBI" id="CHEBI:28938"/>
        <dbReference type="ChEBI" id="CHEBI:33384"/>
        <dbReference type="EC" id="4.3.1.17"/>
    </reaction>
</comment>
<dbReference type="EMBL" id="QSSQ01000037">
    <property type="protein sequence ID" value="RGL97490.1"/>
    <property type="molecule type" value="Genomic_DNA"/>
</dbReference>
<dbReference type="PANTHER" id="PTHR30182:SF12">
    <property type="entry name" value="L-SERINE DEHYDRATASE, BETA CHAIN-RELATED"/>
    <property type="match status" value="1"/>
</dbReference>
<evidence type="ECO:0000313" key="21">
    <source>
        <dbReference type="Proteomes" id="UP000263014"/>
    </source>
</evidence>
<evidence type="ECO:0000256" key="12">
    <source>
        <dbReference type="RuleBase" id="RU366059"/>
    </source>
</evidence>
<dbReference type="InterPro" id="IPR005131">
    <property type="entry name" value="Ser_deHydtase_bsu"/>
</dbReference>
<evidence type="ECO:0000313" key="15">
    <source>
        <dbReference type="EMBL" id="RGD69195.1"/>
    </source>
</evidence>
<organism evidence="14 18">
    <name type="scientific">Hungatella hathewayi</name>
    <dbReference type="NCBI Taxonomy" id="154046"/>
    <lineage>
        <taxon>Bacteria</taxon>
        <taxon>Bacillati</taxon>
        <taxon>Bacillota</taxon>
        <taxon>Clostridia</taxon>
        <taxon>Lachnospirales</taxon>
        <taxon>Lachnospiraceae</taxon>
        <taxon>Hungatella</taxon>
    </lineage>
</organism>
<dbReference type="Pfam" id="PF01842">
    <property type="entry name" value="ACT"/>
    <property type="match status" value="1"/>
</dbReference>
<dbReference type="Gene3D" id="3.30.1330.90">
    <property type="entry name" value="D-3-phosphoglycerate dehydrogenase, domain 3"/>
    <property type="match status" value="1"/>
</dbReference>
<dbReference type="EMBL" id="QTJW01000012">
    <property type="protein sequence ID" value="RGD69195.1"/>
    <property type="molecule type" value="Genomic_DNA"/>
</dbReference>
<evidence type="ECO:0000259" key="13">
    <source>
        <dbReference type="PROSITE" id="PS51671"/>
    </source>
</evidence>
<evidence type="ECO:0000256" key="3">
    <source>
        <dbReference type="ARBA" id="ARBA00008636"/>
    </source>
</evidence>
<dbReference type="Gene3D" id="3.30.70.260">
    <property type="match status" value="1"/>
</dbReference>
<dbReference type="InterPro" id="IPR002912">
    <property type="entry name" value="ACT_dom"/>
</dbReference>
<dbReference type="GO" id="GO:0006094">
    <property type="term" value="P:gluconeogenesis"/>
    <property type="evidence" value="ECO:0007669"/>
    <property type="project" value="UniProtKB-UniRule"/>
</dbReference>
<dbReference type="EMBL" id="CYZE01000002">
    <property type="protein sequence ID" value="CUN81258.1"/>
    <property type="molecule type" value="Genomic_DNA"/>
</dbReference>
<evidence type="ECO:0000256" key="2">
    <source>
        <dbReference type="ARBA" id="ARBA00004742"/>
    </source>
</evidence>
<dbReference type="GO" id="GO:0046872">
    <property type="term" value="F:metal ion binding"/>
    <property type="evidence" value="ECO:0007669"/>
    <property type="project" value="UniProtKB-UniRule"/>
</dbReference>
<dbReference type="PANTHER" id="PTHR30182">
    <property type="entry name" value="L-SERINE DEHYDRATASE"/>
    <property type="match status" value="1"/>
</dbReference>
<dbReference type="Proteomes" id="UP000261023">
    <property type="component" value="Unassembled WGS sequence"/>
</dbReference>
<sequence length="222" mass="24503">MSFISVFDVLGPNMIGPSSSHTAGTAVIAYLAQKMINGPLKKVEFTLYGSFAKTYKGHGTDRALLGGIMGFSTDDTRIRESFRIADERGLEFQFIVNDTETDIYPNTVDIRMENEAGQVMTVRGESLGGGKVRIVRINQVKVDFSGEYSAVIVVHQDKPGVAAHITKVLSDCSVNIAFMRIFREAKGHTAYTIVESDNRLPENITETLRENSHVHDVMIVQS</sequence>
<reference evidence="14 18" key="1">
    <citation type="submission" date="2015-09" db="EMBL/GenBank/DDBJ databases">
        <authorList>
            <consortium name="Pathogen Informatics"/>
        </authorList>
    </citation>
    <scope>NUCLEOTIDE SEQUENCE [LARGE SCALE GENOMIC DNA]</scope>
    <source>
        <strain evidence="14 18">2789STDY5608850</strain>
    </source>
</reference>
<keyword evidence="5 11" id="KW-0004">4Fe-4S</keyword>
<accession>A0A174A1H7</accession>
<dbReference type="PIRSF" id="PIRSF036692">
    <property type="entry name" value="SDH_B"/>
    <property type="match status" value="1"/>
</dbReference>
<protein>
    <recommendedName>
        <fullName evidence="11">L-serine deaminase</fullName>
    </recommendedName>
</protein>
<evidence type="ECO:0000256" key="11">
    <source>
        <dbReference type="PIRNR" id="PIRNR036692"/>
    </source>
</evidence>
<feature type="domain" description="ACT" evidence="13">
    <location>
        <begin position="150"/>
        <end position="222"/>
    </location>
</feature>
<dbReference type="RefSeq" id="WP_002604807.1">
    <property type="nucleotide sequence ID" value="NZ_CABIXC010000002.1"/>
</dbReference>
<dbReference type="OrthoDB" id="9813137at2"/>
<evidence type="ECO:0000256" key="1">
    <source>
        <dbReference type="ARBA" id="ARBA00001966"/>
    </source>
</evidence>
<dbReference type="NCBIfam" id="TIGR00719">
    <property type="entry name" value="sda_beta"/>
    <property type="match status" value="1"/>
</dbReference>
<evidence type="ECO:0000313" key="14">
    <source>
        <dbReference type="EMBL" id="CUN81258.1"/>
    </source>
</evidence>
<keyword evidence="8 11" id="KW-0411">Iron-sulfur</keyword>
<name>A0A174A1H7_9FIRM</name>
<dbReference type="InterPro" id="IPR045865">
    <property type="entry name" value="ACT-like_dom_sf"/>
</dbReference>
<dbReference type="SUPFAM" id="SSF143548">
    <property type="entry name" value="Serine metabolism enzymes domain"/>
    <property type="match status" value="1"/>
</dbReference>
<evidence type="ECO:0000256" key="5">
    <source>
        <dbReference type="ARBA" id="ARBA00022485"/>
    </source>
</evidence>
<keyword evidence="4 11" id="KW-0312">Gluconeogenesis</keyword>
<evidence type="ECO:0000313" key="16">
    <source>
        <dbReference type="EMBL" id="RGJ03399.1"/>
    </source>
</evidence>
<comment type="pathway">
    <text evidence="2 11">Carbohydrate biosynthesis; gluconeogenesis.</text>
</comment>
<keyword evidence="6 11" id="KW-0479">Metal-binding</keyword>
<comment type="similarity">
    <text evidence="3 11 12">Belongs to the iron-sulfur dependent L-serine dehydratase family.</text>
</comment>
<evidence type="ECO:0000256" key="4">
    <source>
        <dbReference type="ARBA" id="ARBA00022432"/>
    </source>
</evidence>
<evidence type="ECO:0000256" key="7">
    <source>
        <dbReference type="ARBA" id="ARBA00023004"/>
    </source>
</evidence>
<dbReference type="Proteomes" id="UP000263014">
    <property type="component" value="Unassembled WGS sequence"/>
</dbReference>
<dbReference type="Proteomes" id="UP000095651">
    <property type="component" value="Unassembled WGS sequence"/>
</dbReference>
<dbReference type="InterPro" id="IPR004643">
    <property type="entry name" value="Fe-S_L-Ser_bsu"/>
</dbReference>